<name>A0A1H7Q260_9SPHI</name>
<feature type="transmembrane region" description="Helical" evidence="1">
    <location>
        <begin position="73"/>
        <end position="94"/>
    </location>
</feature>
<keyword evidence="1" id="KW-0812">Transmembrane</keyword>
<evidence type="ECO:0000313" key="4">
    <source>
        <dbReference type="EMBL" id="SEL42053.1"/>
    </source>
</evidence>
<reference evidence="5" key="1">
    <citation type="submission" date="2016-10" db="EMBL/GenBank/DDBJ databases">
        <authorList>
            <person name="Varghese N."/>
            <person name="Submissions S."/>
        </authorList>
    </citation>
    <scope>NUCLEOTIDE SEQUENCE [LARGE SCALE GENOMIC DNA]</scope>
    <source>
        <strain evidence="5">Jip14</strain>
    </source>
</reference>
<dbReference type="InterPro" id="IPR032508">
    <property type="entry name" value="FecR_C"/>
</dbReference>
<dbReference type="AlphaFoldDB" id="A0A1H7Q260"/>
<dbReference type="Proteomes" id="UP000198916">
    <property type="component" value="Unassembled WGS sequence"/>
</dbReference>
<dbReference type="EMBL" id="FNZR01000005">
    <property type="protein sequence ID" value="SEL42053.1"/>
    <property type="molecule type" value="Genomic_DNA"/>
</dbReference>
<dbReference type="FunFam" id="2.60.120.1440:FF:000001">
    <property type="entry name" value="Putative anti-sigma factor"/>
    <property type="match status" value="1"/>
</dbReference>
<dbReference type="PANTHER" id="PTHR30273">
    <property type="entry name" value="PERIPLASMIC SIGNAL SENSOR AND SIGMA FACTOR ACTIVATOR FECR-RELATED"/>
    <property type="match status" value="1"/>
</dbReference>
<dbReference type="Pfam" id="PF16344">
    <property type="entry name" value="FecR_C"/>
    <property type="match status" value="1"/>
</dbReference>
<dbReference type="STRING" id="332977.SAMN05421740_105136"/>
<dbReference type="InterPro" id="IPR012373">
    <property type="entry name" value="Ferrdict_sens_TM"/>
</dbReference>
<dbReference type="Gene3D" id="2.60.120.1440">
    <property type="match status" value="1"/>
</dbReference>
<evidence type="ECO:0000256" key="1">
    <source>
        <dbReference type="SAM" id="Phobius"/>
    </source>
</evidence>
<sequence>MDKHAEDYIDEASQEDMPNKPLASRQWRIARAIVELVRTLKYRQLGIEEKSQLWHDIQHQWQRETRLQRHRRLLRLVAWSAAASVVLAAGMLFYRYHKDTSHALLASSERIPLETLAQGGAPALRIGSDSAISLANISSIRFGNGTLETIDEAGNKNQLTAGKTDAYSSISVPYGQRTLVELPDGTQVTLNSGSVLTFPSTFSEDKREVSLRGEGFFEVTPRPDHPFYVYTDDIQIKVLGTSFNVSAYPDENELGTYLVEGQIELAPLAHNRFEKRILKKGNFATFNKRQGRLALANQDVENHIAWTQKRLVLQSVPLANILRKLERCYNVEIELAAAKNKDDQFSGVLDLQRPIQAVLRDIMSDETPKIKQKGRRIIIE</sequence>
<dbReference type="GO" id="GO:0016989">
    <property type="term" value="F:sigma factor antagonist activity"/>
    <property type="evidence" value="ECO:0007669"/>
    <property type="project" value="TreeGrafter"/>
</dbReference>
<keyword evidence="1" id="KW-1133">Transmembrane helix</keyword>
<feature type="domain" description="Protein FecR C-terminal" evidence="3">
    <location>
        <begin position="310"/>
        <end position="379"/>
    </location>
</feature>
<dbReference type="Gene3D" id="3.55.50.30">
    <property type="match status" value="1"/>
</dbReference>
<dbReference type="RefSeq" id="WP_090606219.1">
    <property type="nucleotide sequence ID" value="NZ_FNZR01000005.1"/>
</dbReference>
<feature type="domain" description="FecR protein" evidence="2">
    <location>
        <begin position="170"/>
        <end position="263"/>
    </location>
</feature>
<evidence type="ECO:0000259" key="3">
    <source>
        <dbReference type="Pfam" id="PF16344"/>
    </source>
</evidence>
<evidence type="ECO:0000313" key="5">
    <source>
        <dbReference type="Proteomes" id="UP000198916"/>
    </source>
</evidence>
<dbReference type="InterPro" id="IPR006860">
    <property type="entry name" value="FecR"/>
</dbReference>
<keyword evidence="1" id="KW-0472">Membrane</keyword>
<proteinExistence type="predicted"/>
<accession>A0A1H7Q260</accession>
<keyword evidence="5" id="KW-1185">Reference proteome</keyword>
<evidence type="ECO:0000259" key="2">
    <source>
        <dbReference type="Pfam" id="PF04773"/>
    </source>
</evidence>
<organism evidence="4 5">
    <name type="scientific">Parapedobacter koreensis</name>
    <dbReference type="NCBI Taxonomy" id="332977"/>
    <lineage>
        <taxon>Bacteria</taxon>
        <taxon>Pseudomonadati</taxon>
        <taxon>Bacteroidota</taxon>
        <taxon>Sphingobacteriia</taxon>
        <taxon>Sphingobacteriales</taxon>
        <taxon>Sphingobacteriaceae</taxon>
        <taxon>Parapedobacter</taxon>
    </lineage>
</organism>
<protein>
    <submittedName>
        <fullName evidence="4">FecR family protein</fullName>
    </submittedName>
</protein>
<dbReference type="PANTHER" id="PTHR30273:SF2">
    <property type="entry name" value="PROTEIN FECR"/>
    <property type="match status" value="1"/>
</dbReference>
<gene>
    <name evidence="4" type="ORF">SAMN05421740_105136</name>
</gene>
<dbReference type="Pfam" id="PF04773">
    <property type="entry name" value="FecR"/>
    <property type="match status" value="1"/>
</dbReference>
<dbReference type="OrthoDB" id="1452822at2"/>